<gene>
    <name evidence="10" type="primary">Asl_1</name>
    <name evidence="10" type="ORF">FJT64_018849</name>
</gene>
<evidence type="ECO:0000256" key="1">
    <source>
        <dbReference type="ARBA" id="ARBA00004941"/>
    </source>
</evidence>
<evidence type="ECO:0000313" key="11">
    <source>
        <dbReference type="Proteomes" id="UP000440578"/>
    </source>
</evidence>
<dbReference type="PRINTS" id="PR00145">
    <property type="entry name" value="ARGSUCLYASE"/>
</dbReference>
<dbReference type="InterPro" id="IPR022761">
    <property type="entry name" value="Fumarate_lyase_N"/>
</dbReference>
<dbReference type="Proteomes" id="UP000440578">
    <property type="component" value="Unassembled WGS sequence"/>
</dbReference>
<evidence type="ECO:0000259" key="8">
    <source>
        <dbReference type="Pfam" id="PF00206"/>
    </source>
</evidence>
<evidence type="ECO:0000256" key="4">
    <source>
        <dbReference type="ARBA" id="ARBA00019698"/>
    </source>
</evidence>
<dbReference type="GO" id="GO:0042450">
    <property type="term" value="P:L-arginine biosynthetic process via ornithine"/>
    <property type="evidence" value="ECO:0007669"/>
    <property type="project" value="InterPro"/>
</dbReference>
<keyword evidence="6 10" id="KW-0456">Lyase</keyword>
<sequence length="468" mass="51650">MSGAGEEKGKLWGGRFTGAVDPDMEKFNASIGYDRRMYKQDIQGSKAYAKAIHKAGLLTAEEESQIQTGLDQVLTEWESGTFTLQPSDEDIHTANERRLTELIGQAGAKLHTGRSRNDQVATDTRLWLRDVIGTELRPLMRQLITTIMDRAEAELDLLMPGFTHLQPAQPVRWSHWLMSHGWFLMADLTRLSQLCERVQQCPLGSGALAGNPFSVDRHQLAAELEFRGVTPNSMHAVSDRDYIVEFLFWASLVGTHFSRLAEDLIIFSTPTFGLVRIADAYSTGSSLMPQKRNPDGLELARGKAGRFLGNCVGLMGAIKGTPSTYNKDFQEDKELLFDSVDNMIGVLRVMTGAISTLTVDSDRCKQVLSEGMLATDVAYYLVRQNIPFREAHNLSGKVVALAESKGVPMSQLTLDDFKSVSPAFGDDVTTLWSYEASVEQYRADGGTARAAVAAQIERMRTELSAGAQ</sequence>
<dbReference type="HAMAP" id="MF_00006">
    <property type="entry name" value="Arg_succ_lyase"/>
    <property type="match status" value="1"/>
</dbReference>
<accession>A0A6A4X1Z3</accession>
<dbReference type="Pfam" id="PF00206">
    <property type="entry name" value="Lyase_1"/>
    <property type="match status" value="1"/>
</dbReference>
<organism evidence="10 11">
    <name type="scientific">Amphibalanus amphitrite</name>
    <name type="common">Striped barnacle</name>
    <name type="synonym">Balanus amphitrite</name>
    <dbReference type="NCBI Taxonomy" id="1232801"/>
    <lineage>
        <taxon>Eukaryota</taxon>
        <taxon>Metazoa</taxon>
        <taxon>Ecdysozoa</taxon>
        <taxon>Arthropoda</taxon>
        <taxon>Crustacea</taxon>
        <taxon>Multicrustacea</taxon>
        <taxon>Cirripedia</taxon>
        <taxon>Thoracica</taxon>
        <taxon>Thoracicalcarea</taxon>
        <taxon>Balanomorpha</taxon>
        <taxon>Balanoidea</taxon>
        <taxon>Balanidae</taxon>
        <taxon>Amphibalaninae</taxon>
        <taxon>Amphibalanus</taxon>
    </lineage>
</organism>
<dbReference type="FunFam" id="1.20.200.10:FF:000015">
    <property type="entry name" value="argininosuccinate lyase isoform X2"/>
    <property type="match status" value="1"/>
</dbReference>
<feature type="domain" description="Argininosuccinate lyase C-terminal" evidence="9">
    <location>
        <begin position="372"/>
        <end position="439"/>
    </location>
</feature>
<comment type="similarity">
    <text evidence="2">Belongs to the lyase 1 family. Argininosuccinate lyase subfamily.</text>
</comment>
<dbReference type="InterPro" id="IPR008948">
    <property type="entry name" value="L-Aspartase-like"/>
</dbReference>
<evidence type="ECO:0000259" key="9">
    <source>
        <dbReference type="Pfam" id="PF14698"/>
    </source>
</evidence>
<evidence type="ECO:0000313" key="10">
    <source>
        <dbReference type="EMBL" id="KAF0310100.1"/>
    </source>
</evidence>
<evidence type="ECO:0000256" key="7">
    <source>
        <dbReference type="ARBA" id="ARBA00032749"/>
    </source>
</evidence>
<evidence type="ECO:0000256" key="2">
    <source>
        <dbReference type="ARBA" id="ARBA00010755"/>
    </source>
</evidence>
<comment type="caution">
    <text evidence="10">The sequence shown here is derived from an EMBL/GenBank/DDBJ whole genome shotgun (WGS) entry which is preliminary data.</text>
</comment>
<dbReference type="FunFam" id="1.10.275.10:FF:000014">
    <property type="entry name" value="Os03g0824900 protein"/>
    <property type="match status" value="1"/>
</dbReference>
<dbReference type="NCBIfam" id="TIGR00838">
    <property type="entry name" value="argH"/>
    <property type="match status" value="1"/>
</dbReference>
<dbReference type="Gene3D" id="1.10.275.10">
    <property type="entry name" value="Fumarase/aspartase (N-terminal domain)"/>
    <property type="match status" value="1"/>
</dbReference>
<dbReference type="InterPro" id="IPR024083">
    <property type="entry name" value="Fumarase/histidase_N"/>
</dbReference>
<dbReference type="OrthoDB" id="2561043at2759"/>
<proteinExistence type="inferred from homology"/>
<dbReference type="InterPro" id="IPR009049">
    <property type="entry name" value="Argininosuccinate_lyase"/>
</dbReference>
<evidence type="ECO:0000256" key="6">
    <source>
        <dbReference type="ARBA" id="ARBA00023239"/>
    </source>
</evidence>
<dbReference type="Gene3D" id="1.10.40.30">
    <property type="entry name" value="Fumarase/aspartase (C-terminal domain)"/>
    <property type="match status" value="1"/>
</dbReference>
<name>A0A6A4X1Z3_AMPAM</name>
<comment type="pathway">
    <text evidence="1">Amino-acid biosynthesis; L-arginine biosynthesis; L-arginine from L-ornithine and carbamoyl phosphate: step 3/3.</text>
</comment>
<dbReference type="Pfam" id="PF14698">
    <property type="entry name" value="ASL_C2"/>
    <property type="match status" value="1"/>
</dbReference>
<keyword evidence="5" id="KW-0028">Amino-acid biosynthesis</keyword>
<dbReference type="PANTHER" id="PTHR43814">
    <property type="entry name" value="ARGININOSUCCINATE LYASE"/>
    <property type="match status" value="1"/>
</dbReference>
<keyword evidence="11" id="KW-1185">Reference proteome</keyword>
<dbReference type="EMBL" id="VIIS01000346">
    <property type="protein sequence ID" value="KAF0310099.1"/>
    <property type="molecule type" value="Genomic_DNA"/>
</dbReference>
<dbReference type="InterPro" id="IPR000362">
    <property type="entry name" value="Fumarate_lyase_fam"/>
</dbReference>
<dbReference type="Gene3D" id="1.20.200.10">
    <property type="entry name" value="Fumarase/aspartase (Central domain)"/>
    <property type="match status" value="1"/>
</dbReference>
<reference evidence="10 11" key="1">
    <citation type="submission" date="2019-07" db="EMBL/GenBank/DDBJ databases">
        <title>Draft genome assembly of a fouling barnacle, Amphibalanus amphitrite (Darwin, 1854): The first reference genome for Thecostraca.</title>
        <authorList>
            <person name="Kim W."/>
        </authorList>
    </citation>
    <scope>NUCLEOTIDE SEQUENCE [LARGE SCALE GENOMIC DNA]</scope>
    <source>
        <strain evidence="10">SNU_AA5</strain>
        <tissue evidence="10">Soma without cirri and trophi</tissue>
    </source>
</reference>
<evidence type="ECO:0000256" key="3">
    <source>
        <dbReference type="ARBA" id="ARBA00012338"/>
    </source>
</evidence>
<dbReference type="PROSITE" id="PS00163">
    <property type="entry name" value="FUMARATE_LYASES"/>
    <property type="match status" value="1"/>
</dbReference>
<dbReference type="EMBL" id="VIIS01000346">
    <property type="protein sequence ID" value="KAF0310100.1"/>
    <property type="molecule type" value="Genomic_DNA"/>
</dbReference>
<dbReference type="FunFam" id="1.10.40.30:FF:000001">
    <property type="entry name" value="Argininosuccinate lyase"/>
    <property type="match status" value="1"/>
</dbReference>
<dbReference type="InterPro" id="IPR020557">
    <property type="entry name" value="Fumarate_lyase_CS"/>
</dbReference>
<dbReference type="GO" id="GO:0005829">
    <property type="term" value="C:cytosol"/>
    <property type="evidence" value="ECO:0007669"/>
    <property type="project" value="TreeGrafter"/>
</dbReference>
<protein>
    <recommendedName>
        <fullName evidence="4">Argininosuccinate lyase</fullName>
        <ecNumber evidence="3">4.3.2.1</ecNumber>
    </recommendedName>
    <alternativeName>
        <fullName evidence="7">Arginosuccinase</fullName>
    </alternativeName>
</protein>
<dbReference type="CDD" id="cd01359">
    <property type="entry name" value="Argininosuccinate_lyase"/>
    <property type="match status" value="1"/>
</dbReference>
<dbReference type="GO" id="GO:0004056">
    <property type="term" value="F:argininosuccinate lyase activity"/>
    <property type="evidence" value="ECO:0007669"/>
    <property type="project" value="UniProtKB-EC"/>
</dbReference>
<evidence type="ECO:0000256" key="5">
    <source>
        <dbReference type="ARBA" id="ARBA00022605"/>
    </source>
</evidence>
<feature type="domain" description="Fumarate lyase N-terminal" evidence="8">
    <location>
        <begin position="14"/>
        <end position="309"/>
    </location>
</feature>
<dbReference type="PANTHER" id="PTHR43814:SF1">
    <property type="entry name" value="ARGININOSUCCINATE LYASE"/>
    <property type="match status" value="1"/>
</dbReference>
<dbReference type="SUPFAM" id="SSF48557">
    <property type="entry name" value="L-aspartase-like"/>
    <property type="match status" value="1"/>
</dbReference>
<dbReference type="InterPro" id="IPR029419">
    <property type="entry name" value="Arg_succ_lyase_C"/>
</dbReference>
<dbReference type="EC" id="4.3.2.1" evidence="3"/>
<dbReference type="PRINTS" id="PR00149">
    <property type="entry name" value="FUMRATELYASE"/>
</dbReference>
<dbReference type="AlphaFoldDB" id="A0A6A4X1Z3"/>